<dbReference type="HOGENOM" id="CLU_2125615_0_0_1"/>
<comment type="similarity">
    <text evidence="1">Belongs to the eukaryotic mitochondrial porin (TC 1.B.8.1) family.</text>
</comment>
<evidence type="ECO:0000313" key="2">
    <source>
        <dbReference type="Araport" id="AT3G49920"/>
    </source>
</evidence>
<dbReference type="TAIR" id="AT3G49920">
    <property type="gene designation" value="VDAC5"/>
</dbReference>
<keyword evidence="6" id="KW-1267">Proteomics identification</keyword>
<name>F4IZ90_ARATH</name>
<gene>
    <name evidence="3 5" type="primary">VDAC5</name>
    <name evidence="3" type="synonym">ATVDAC5</name>
    <name evidence="2 3" type="ordered locus">At3g49920</name>
    <name evidence="3" type="ORF">F3A4.1</name>
</gene>
<dbReference type="AlphaFoldDB" id="F4IZ90"/>
<dbReference type="SMR" id="F4IZ90"/>
<keyword evidence="4" id="KW-1185">Reference proteome</keyword>
<protein>
    <submittedName>
        <fullName evidence="3">Voltage dependent anion channel 5</fullName>
    </submittedName>
</protein>
<dbReference type="GO" id="GO:0008308">
    <property type="term" value="F:voltage-gated monoatomic anion channel activity"/>
    <property type="evidence" value="ECO:0007669"/>
    <property type="project" value="InterPro"/>
</dbReference>
<dbReference type="Gene3D" id="2.40.160.10">
    <property type="entry name" value="Porin"/>
    <property type="match status" value="1"/>
</dbReference>
<dbReference type="Araport" id="AT3G49920"/>
<evidence type="ECO:0000256" key="1">
    <source>
        <dbReference type="ARBA" id="ARBA00009624"/>
    </source>
</evidence>
<dbReference type="Proteomes" id="UP000006548">
    <property type="component" value="Chromosome 3"/>
</dbReference>
<accession>F4IZ90</accession>
<dbReference type="InterPro" id="IPR023614">
    <property type="entry name" value="Porin_dom_sf"/>
</dbReference>
<evidence type="ECO:0000313" key="4">
    <source>
        <dbReference type="Proteomes" id="UP000006548"/>
    </source>
</evidence>
<dbReference type="Pfam" id="PF01459">
    <property type="entry name" value="Porin_3"/>
    <property type="match status" value="1"/>
</dbReference>
<dbReference type="EMBL" id="CP002686">
    <property type="protein sequence ID" value="AEE78607.1"/>
    <property type="molecule type" value="Genomic_DNA"/>
</dbReference>
<reference evidence="4" key="4">
    <citation type="journal article" date="2017" name="Plant J.">
        <title>Araport11: a complete reannotation of the Arabidopsis thaliana reference genome.</title>
        <authorList>
            <person name="Cheng C.Y."/>
            <person name="Krishnakumar V."/>
            <person name="Chan A.P."/>
            <person name="Thibaud-Nissen F."/>
            <person name="Schobel S."/>
            <person name="Town C.D."/>
        </authorList>
    </citation>
    <scope>GENOME REANNOTATION</scope>
    <source>
        <strain evidence="4">cv. Columbia</strain>
    </source>
</reference>
<dbReference type="PANTHER" id="PTHR11743:SF23">
    <property type="entry name" value="MITOCHONDRIAL OUTER MEMBRANE PROTEIN PORIN 5-RELATED"/>
    <property type="match status" value="1"/>
</dbReference>
<dbReference type="InterPro" id="IPR001925">
    <property type="entry name" value="Porin_Euk"/>
</dbReference>
<organism evidence="3 4">
    <name type="scientific">Arabidopsis thaliana</name>
    <name type="common">Mouse-ear cress</name>
    <dbReference type="NCBI Taxonomy" id="3702"/>
    <lineage>
        <taxon>Eukaryota</taxon>
        <taxon>Viridiplantae</taxon>
        <taxon>Streptophyta</taxon>
        <taxon>Embryophyta</taxon>
        <taxon>Tracheophyta</taxon>
        <taxon>Spermatophyta</taxon>
        <taxon>Magnoliopsida</taxon>
        <taxon>eudicotyledons</taxon>
        <taxon>Gunneridae</taxon>
        <taxon>Pentapetalae</taxon>
        <taxon>rosids</taxon>
        <taxon>malvids</taxon>
        <taxon>Brassicales</taxon>
        <taxon>Brassicaceae</taxon>
        <taxon>Camelineae</taxon>
        <taxon>Arabidopsis</taxon>
    </lineage>
</organism>
<evidence type="ECO:0000313" key="5">
    <source>
        <dbReference type="TAIR" id="AT3G49920"/>
    </source>
</evidence>
<dbReference type="ExpressionAtlas" id="F4IZ90">
    <property type="expression patterns" value="baseline and differential"/>
</dbReference>
<dbReference type="GO" id="GO:0005741">
    <property type="term" value="C:mitochondrial outer membrane"/>
    <property type="evidence" value="ECO:0007669"/>
    <property type="project" value="InterPro"/>
</dbReference>
<reference evidence="3 4" key="1">
    <citation type="journal article" date="2000" name="Nature">
        <title>Sequence and analysis of chromosome 3 of the plant Arabidopsis thaliana.</title>
        <authorList>
            <consortium name="European Union Chromosome 3 Arabidopsis Sequencing Consortium"/>
            <consortium name="Institute for Genomic Research"/>
            <consortium name="Kazusa DNA Research Institute"/>
            <person name="Salanoubat M."/>
            <person name="Lemcke K."/>
            <person name="Rieger M."/>
            <person name="Ansorge W."/>
            <person name="Unseld M."/>
            <person name="Fartmann B."/>
            <person name="Valle G."/>
            <person name="Blocker H."/>
            <person name="Perez-Alonso M."/>
            <person name="Obermaier B."/>
            <person name="Delseny M."/>
            <person name="Boutry M."/>
            <person name="Grivell L.A."/>
            <person name="Mache R."/>
            <person name="Puigdomenech P."/>
            <person name="De Simone V."/>
            <person name="Choisne N."/>
            <person name="Artiguenave F."/>
            <person name="Robert C."/>
            <person name="Brottier P."/>
            <person name="Wincker P."/>
            <person name="Cattolico L."/>
            <person name="Weissenbach J."/>
            <person name="Saurin W."/>
            <person name="Quetier F."/>
            <person name="Schafer M."/>
            <person name="Muller-Auer S."/>
            <person name="Gabel C."/>
            <person name="Fuchs M."/>
            <person name="Benes V."/>
            <person name="Wurmbach E."/>
            <person name="Drzonek H."/>
            <person name="Erfle H."/>
            <person name="Jordan N."/>
            <person name="Bangert S."/>
            <person name="Wiedelmann R."/>
            <person name="Kranz H."/>
            <person name="Voss H."/>
            <person name="Holland R."/>
            <person name="Brandt P."/>
            <person name="Nyakatura G."/>
            <person name="Vezzi A."/>
            <person name="D'Angelo M."/>
            <person name="Pallavicini A."/>
            <person name="Toppo S."/>
            <person name="Simionati B."/>
            <person name="Conrad A."/>
            <person name="Hornischer K."/>
            <person name="Kauer G."/>
            <person name="Lohnert T.H."/>
            <person name="Nordsiek G."/>
            <person name="Reichelt J."/>
            <person name="Scharfe M."/>
            <person name="Schon O."/>
            <person name="Bargues M."/>
            <person name="Terol J."/>
            <person name="Climent J."/>
            <person name="Navarro P."/>
            <person name="Collado C."/>
            <person name="Perez-Perez A."/>
            <person name="Ottenwalder B."/>
            <person name="Duchemin D."/>
            <person name="Cooke R."/>
            <person name="Laudie M."/>
            <person name="Berger-Llauro C."/>
            <person name="Purnelle B."/>
            <person name="Masuy D."/>
            <person name="de Haan M."/>
            <person name="Maarse A.C."/>
            <person name="Alcaraz J.P."/>
            <person name="Cottet A."/>
            <person name="Casacuberta E."/>
            <person name="Monfort A."/>
            <person name="Argiriou A."/>
            <person name="flores M."/>
            <person name="Liguori R."/>
            <person name="Vitale D."/>
            <person name="Mannhaupt G."/>
            <person name="Haase D."/>
            <person name="Schoof H."/>
            <person name="Rudd S."/>
            <person name="Zaccaria P."/>
            <person name="Mewes H.W."/>
            <person name="Mayer K.F."/>
            <person name="Kaul S."/>
            <person name="Town C.D."/>
            <person name="Koo H.L."/>
            <person name="Tallon L.J."/>
            <person name="Jenkins J."/>
            <person name="Rooney T."/>
            <person name="Rizzo M."/>
            <person name="Walts A."/>
            <person name="Utterback T."/>
            <person name="Fujii C.Y."/>
            <person name="Shea T.P."/>
            <person name="Creasy T.H."/>
            <person name="Haas B."/>
            <person name="Maiti R."/>
            <person name="Wu D."/>
            <person name="Peterson J."/>
            <person name="Van Aken S."/>
            <person name="Pai G."/>
            <person name="Militscher J."/>
            <person name="Sellers P."/>
            <person name="Gill J.E."/>
            <person name="Feldblyum T.V."/>
            <person name="Preuss D."/>
            <person name="Lin X."/>
            <person name="Nierman W.C."/>
            <person name="Salzberg S.L."/>
            <person name="White O."/>
            <person name="Venter J.C."/>
            <person name="Fraser C.M."/>
            <person name="Kaneko T."/>
            <person name="Nakamura Y."/>
            <person name="Sato S."/>
            <person name="Kato T."/>
            <person name="Asamizu E."/>
            <person name="Sasamoto S."/>
            <person name="Kimura T."/>
            <person name="Idesawa K."/>
            <person name="Kawashima K."/>
            <person name="Kishida Y."/>
            <person name="Kiyokawa C."/>
            <person name="Kohara M."/>
            <person name="Matsumoto M."/>
            <person name="Matsuno A."/>
            <person name="Muraki A."/>
            <person name="Nakayama S."/>
            <person name="Nakazaki N."/>
            <person name="Shinpo S."/>
            <person name="Takeuchi C."/>
            <person name="Wada T."/>
            <person name="Watanabe A."/>
            <person name="Yamada M."/>
            <person name="Yasuda M."/>
            <person name="Tabata S."/>
        </authorList>
    </citation>
    <scope>NUCLEOTIDE SEQUENCE [LARGE SCALE GENOMIC DNA]</scope>
    <source>
        <strain evidence="4">cv. Columbia</strain>
    </source>
</reference>
<dbReference type="RefSeq" id="NP_001190045.1">
    <property type="nucleotide sequence ID" value="NM_001203116.2"/>
</dbReference>
<dbReference type="EMBL" id="CP002686">
    <property type="protein sequence ID" value="ANM63813.1"/>
    <property type="molecule type" value="Genomic_DNA"/>
</dbReference>
<proteinExistence type="evidence at protein level"/>
<reference evidence="3" key="2">
    <citation type="submission" date="2011-02" db="EMBL/GenBank/DDBJ databases">
        <authorList>
            <consortium name="TAIR"/>
            <person name="Swarbreck D."/>
            <person name="Lamesch P."/>
            <person name="Wilks C."/>
            <person name="Huala E."/>
        </authorList>
    </citation>
    <scope>NUCLEOTIDE SEQUENCE</scope>
</reference>
<evidence type="ECO:0007829" key="6">
    <source>
        <dbReference type="PeptideAtlas" id="F4IZ90"/>
    </source>
</evidence>
<sequence length="127" mass="14105">MSKGPGLFADIGKYAKDLLTRDYSTDQKFSISTNSVSGVALTSTALKNGVLHAANVATQYKYRNTFFDVKIDTDFNILTTITSLRSSHRQKPLLPSKCLITTLASWKSNISMITQQLQPLQPYNKTL</sequence>
<dbReference type="GeneID" id="824154"/>
<reference evidence="3" key="3">
    <citation type="submission" date="2016-05" db="EMBL/GenBank/DDBJ databases">
        <authorList>
            <person name="Krishnakumar V."/>
            <person name="Cheng C.-Y."/>
            <person name="Chan A.P."/>
            <person name="Schobel S."/>
            <person name="Kim M."/>
            <person name="Ferlanti E.S."/>
            <person name="Belyaeva I."/>
            <person name="Rosen B.D."/>
            <person name="Micklem G."/>
            <person name="Miller J.R."/>
            <person name="Vaughn M."/>
            <person name="Town C.D."/>
        </authorList>
    </citation>
    <scope>NUCLEOTIDE SEQUENCE</scope>
</reference>
<dbReference type="PANTHER" id="PTHR11743">
    <property type="entry name" value="VOLTAGE-DEPENDENT ANION-SELECTIVE CHANNEL"/>
    <property type="match status" value="1"/>
</dbReference>
<evidence type="ECO:0000313" key="3">
    <source>
        <dbReference type="EMBL" id="AEE78607.1"/>
    </source>
</evidence>
<dbReference type="InterPro" id="IPR027246">
    <property type="entry name" value="Porin_Euk/Tom40"/>
</dbReference>
<dbReference type="RefSeq" id="NP_001319718.1">
    <property type="nucleotide sequence ID" value="NM_001339445.1"/>
</dbReference>